<reference evidence="1 2" key="1">
    <citation type="submission" date="2024-07" db="EMBL/GenBank/DDBJ databases">
        <authorList>
            <person name="Akdeniz Z."/>
        </authorList>
    </citation>
    <scope>NUCLEOTIDE SEQUENCE [LARGE SCALE GENOMIC DNA]</scope>
</reference>
<evidence type="ECO:0000313" key="2">
    <source>
        <dbReference type="Proteomes" id="UP001642409"/>
    </source>
</evidence>
<keyword evidence="2" id="KW-1185">Reference proteome</keyword>
<evidence type="ECO:0000313" key="1">
    <source>
        <dbReference type="EMBL" id="CAL6046567.1"/>
    </source>
</evidence>
<dbReference type="Proteomes" id="UP001642409">
    <property type="component" value="Unassembled WGS sequence"/>
</dbReference>
<comment type="caution">
    <text evidence="1">The sequence shown here is derived from an EMBL/GenBank/DDBJ whole genome shotgun (WGS) entry which is preliminary data.</text>
</comment>
<protein>
    <submittedName>
        <fullName evidence="1">Hypothetical_protein</fullName>
    </submittedName>
</protein>
<sequence length="315" mass="36517">MSLPRPAGFQKIIISKNIIISNVAAKSSILCFRSCLLCLQLLKLDSSGTAFNIFKSGETKIFSKQFCLDISATASWIPENNNFQKYYYLQRCSQIKYIVFLELSSVSLAVEVRQLWNCIQYFQIWRDPRYFQNNSVWISLPRPAGFQKLIISKNIIISNVAAKSSILFFWNCLLCLQLLKLDSSGTAFNIFKSGETQDIFKFLCLDISATASWIPEINNFRKYYYLQRCSQIKYIVFLELSSVSLAVEVGQLWNRIQYFQIWRDPRYFQIFMFGHLCHGQLDSRNQQFPKILLSPTLQPNQVYCFSGTVFCVSSC</sequence>
<accession>A0ABP1JUB8</accession>
<name>A0ABP1JUB8_9EUKA</name>
<proteinExistence type="predicted"/>
<gene>
    <name evidence="1" type="ORF">HINF_LOCUS41789</name>
</gene>
<organism evidence="1 2">
    <name type="scientific">Hexamita inflata</name>
    <dbReference type="NCBI Taxonomy" id="28002"/>
    <lineage>
        <taxon>Eukaryota</taxon>
        <taxon>Metamonada</taxon>
        <taxon>Diplomonadida</taxon>
        <taxon>Hexamitidae</taxon>
        <taxon>Hexamitinae</taxon>
        <taxon>Hexamita</taxon>
    </lineage>
</organism>
<dbReference type="EMBL" id="CAXDID020000168">
    <property type="protein sequence ID" value="CAL6046567.1"/>
    <property type="molecule type" value="Genomic_DNA"/>
</dbReference>